<dbReference type="InterPro" id="IPR036837">
    <property type="entry name" value="Cation_efflux_CTD_sf"/>
</dbReference>
<proteinExistence type="predicted"/>
<feature type="transmembrane region" description="Helical" evidence="5">
    <location>
        <begin position="90"/>
        <end position="112"/>
    </location>
</feature>
<dbReference type="GO" id="GO:0005385">
    <property type="term" value="F:zinc ion transmembrane transporter activity"/>
    <property type="evidence" value="ECO:0007669"/>
    <property type="project" value="TreeGrafter"/>
</dbReference>
<sequence>MSGGHAHGHAHEAGGAAGNRRRLAIVLVLTASVLVVQVVGALLSGSLALLADAAHAGTDAAGLVIALIAATLALRPATARRTWGYRRAEVLGATLQAAVLLAVGVLVAVEAVGRRLDPAGTEVAATPVLVFGAIGLAANAAGIWVLTRGGRSGNVNMRAALLEVVNDALGSVAVLVAAGVIAVTGWQAADAVASLLIAALIVPRTVGLLRRTVSVLLESTPPGLDLDAVRAHLEAKDDRIIAVHDLHASLISDDLPVLSAHVVIDEVCFANGSAPQVLDRLQACLAEHFAVSVEHCTFQLEPRSHAGHELAAHA</sequence>
<dbReference type="NCBIfam" id="TIGR01297">
    <property type="entry name" value="CDF"/>
    <property type="match status" value="1"/>
</dbReference>
<evidence type="ECO:0000259" key="6">
    <source>
        <dbReference type="Pfam" id="PF01545"/>
    </source>
</evidence>
<feature type="transmembrane region" description="Helical" evidence="5">
    <location>
        <begin position="60"/>
        <end position="78"/>
    </location>
</feature>
<evidence type="ECO:0000256" key="5">
    <source>
        <dbReference type="SAM" id="Phobius"/>
    </source>
</evidence>
<keyword evidence="3 5" id="KW-1133">Transmembrane helix</keyword>
<accession>A0A1I5IJD8</accession>
<dbReference type="InterPro" id="IPR002524">
    <property type="entry name" value="Cation_efflux"/>
</dbReference>
<dbReference type="GO" id="GO:0005886">
    <property type="term" value="C:plasma membrane"/>
    <property type="evidence" value="ECO:0007669"/>
    <property type="project" value="TreeGrafter"/>
</dbReference>
<keyword evidence="8" id="KW-1185">Reference proteome</keyword>
<feature type="domain" description="Cation efflux protein transmembrane" evidence="6">
    <location>
        <begin position="24"/>
        <end position="217"/>
    </location>
</feature>
<dbReference type="Pfam" id="PF01545">
    <property type="entry name" value="Cation_efflux"/>
    <property type="match status" value="1"/>
</dbReference>
<keyword evidence="4 5" id="KW-0472">Membrane</keyword>
<dbReference type="SUPFAM" id="SSF161111">
    <property type="entry name" value="Cation efflux protein transmembrane domain-like"/>
    <property type="match status" value="1"/>
</dbReference>
<evidence type="ECO:0000313" key="7">
    <source>
        <dbReference type="EMBL" id="SFO60469.1"/>
    </source>
</evidence>
<dbReference type="InterPro" id="IPR027469">
    <property type="entry name" value="Cation_efflux_TMD_sf"/>
</dbReference>
<dbReference type="AlphaFoldDB" id="A0A1I5IJD8"/>
<protein>
    <submittedName>
        <fullName evidence="7">Cobalt-zinc-cadmium efflux system protein</fullName>
    </submittedName>
</protein>
<dbReference type="PANTHER" id="PTHR11562:SF17">
    <property type="entry name" value="RE54080P-RELATED"/>
    <property type="match status" value="1"/>
</dbReference>
<evidence type="ECO:0000256" key="4">
    <source>
        <dbReference type="ARBA" id="ARBA00023136"/>
    </source>
</evidence>
<name>A0A1I5IJD8_9ACTN</name>
<dbReference type="SUPFAM" id="SSF160240">
    <property type="entry name" value="Cation efflux protein cytoplasmic domain-like"/>
    <property type="match status" value="1"/>
</dbReference>
<evidence type="ECO:0000256" key="3">
    <source>
        <dbReference type="ARBA" id="ARBA00022989"/>
    </source>
</evidence>
<dbReference type="PANTHER" id="PTHR11562">
    <property type="entry name" value="CATION EFFLUX PROTEIN/ ZINC TRANSPORTER"/>
    <property type="match status" value="1"/>
</dbReference>
<dbReference type="RefSeq" id="WP_075015873.1">
    <property type="nucleotide sequence ID" value="NZ_FOWE01000015.1"/>
</dbReference>
<organism evidence="7 8">
    <name type="scientific">Geodermatophilus obscurus</name>
    <dbReference type="NCBI Taxonomy" id="1861"/>
    <lineage>
        <taxon>Bacteria</taxon>
        <taxon>Bacillati</taxon>
        <taxon>Actinomycetota</taxon>
        <taxon>Actinomycetes</taxon>
        <taxon>Geodermatophilales</taxon>
        <taxon>Geodermatophilaceae</taxon>
        <taxon>Geodermatophilus</taxon>
    </lineage>
</organism>
<dbReference type="EMBL" id="FOWE01000015">
    <property type="protein sequence ID" value="SFO60469.1"/>
    <property type="molecule type" value="Genomic_DNA"/>
</dbReference>
<dbReference type="OrthoDB" id="9809646at2"/>
<evidence type="ECO:0000256" key="2">
    <source>
        <dbReference type="ARBA" id="ARBA00022692"/>
    </source>
</evidence>
<keyword evidence="2 5" id="KW-0812">Transmembrane</keyword>
<gene>
    <name evidence="7" type="ORF">SAMN05660359_04642</name>
</gene>
<dbReference type="Gene3D" id="1.20.1510.10">
    <property type="entry name" value="Cation efflux protein transmembrane domain"/>
    <property type="match status" value="1"/>
</dbReference>
<feature type="transmembrane region" description="Helical" evidence="5">
    <location>
        <begin position="124"/>
        <end position="147"/>
    </location>
</feature>
<feature type="transmembrane region" description="Helical" evidence="5">
    <location>
        <begin position="23"/>
        <end position="48"/>
    </location>
</feature>
<dbReference type="InterPro" id="IPR050681">
    <property type="entry name" value="CDF/SLC30A"/>
</dbReference>
<feature type="transmembrane region" description="Helical" evidence="5">
    <location>
        <begin position="168"/>
        <end position="186"/>
    </location>
</feature>
<evidence type="ECO:0000256" key="1">
    <source>
        <dbReference type="ARBA" id="ARBA00004141"/>
    </source>
</evidence>
<dbReference type="InterPro" id="IPR058533">
    <property type="entry name" value="Cation_efflux_TM"/>
</dbReference>
<evidence type="ECO:0000313" key="8">
    <source>
        <dbReference type="Proteomes" id="UP000183642"/>
    </source>
</evidence>
<feature type="transmembrane region" description="Helical" evidence="5">
    <location>
        <begin position="192"/>
        <end position="209"/>
    </location>
</feature>
<comment type="subcellular location">
    <subcellularLocation>
        <location evidence="1">Membrane</location>
        <topology evidence="1">Multi-pass membrane protein</topology>
    </subcellularLocation>
</comment>
<dbReference type="Proteomes" id="UP000183642">
    <property type="component" value="Unassembled WGS sequence"/>
</dbReference>
<reference evidence="8" key="1">
    <citation type="submission" date="2016-10" db="EMBL/GenBank/DDBJ databases">
        <authorList>
            <person name="Varghese N."/>
            <person name="Submissions S."/>
        </authorList>
    </citation>
    <scope>NUCLEOTIDE SEQUENCE [LARGE SCALE GENOMIC DNA]</scope>
    <source>
        <strain evidence="8">DSM 43161</strain>
    </source>
</reference>